<feature type="region of interest" description="Disordered" evidence="3">
    <location>
        <begin position="133"/>
        <end position="155"/>
    </location>
</feature>
<dbReference type="SUPFAM" id="SSF117281">
    <property type="entry name" value="Kelch motif"/>
    <property type="match status" value="1"/>
</dbReference>
<feature type="compositionally biased region" description="Basic and acidic residues" evidence="3">
    <location>
        <begin position="92"/>
        <end position="103"/>
    </location>
</feature>
<dbReference type="Gene3D" id="2.120.10.80">
    <property type="entry name" value="Kelch-type beta propeller"/>
    <property type="match status" value="3"/>
</dbReference>
<gene>
    <name evidence="4" type="ORF">CROS1312_LOCUS32</name>
</gene>
<dbReference type="InterPro" id="IPR011043">
    <property type="entry name" value="Gal_Oxase/kelch_b-propeller"/>
</dbReference>
<feature type="region of interest" description="Disordered" evidence="3">
    <location>
        <begin position="63"/>
        <end position="109"/>
    </location>
</feature>
<keyword evidence="2" id="KW-0677">Repeat</keyword>
<feature type="compositionally biased region" description="Basic residues" evidence="3">
    <location>
        <begin position="143"/>
        <end position="155"/>
    </location>
</feature>
<dbReference type="SUPFAM" id="SSF50965">
    <property type="entry name" value="Galactose oxidase, central domain"/>
    <property type="match status" value="1"/>
</dbReference>
<organism evidence="4">
    <name type="scientific">Chloropicon roscoffensis</name>
    <dbReference type="NCBI Taxonomy" id="1461544"/>
    <lineage>
        <taxon>Eukaryota</taxon>
        <taxon>Viridiplantae</taxon>
        <taxon>Chlorophyta</taxon>
        <taxon>Chloropicophyceae</taxon>
        <taxon>Chloropicales</taxon>
        <taxon>Chloropicaceae</taxon>
        <taxon>Chloropicon</taxon>
    </lineage>
</organism>
<feature type="compositionally biased region" description="Low complexity" evidence="3">
    <location>
        <begin position="67"/>
        <end position="86"/>
    </location>
</feature>
<dbReference type="InterPro" id="IPR015915">
    <property type="entry name" value="Kelch-typ_b-propeller"/>
</dbReference>
<accession>A0A7S2T847</accession>
<dbReference type="PANTHER" id="PTHR46093:SF3">
    <property type="entry name" value="ACYL-COA-BINDING DOMAIN-CONTAINING PROTEIN 4"/>
    <property type="match status" value="1"/>
</dbReference>
<dbReference type="EMBL" id="HBHM01000047">
    <property type="protein sequence ID" value="CAD9720766.1"/>
    <property type="molecule type" value="Transcribed_RNA"/>
</dbReference>
<protein>
    <submittedName>
        <fullName evidence="4">Uncharacterized protein</fullName>
    </submittedName>
</protein>
<dbReference type="Pfam" id="PF13415">
    <property type="entry name" value="Beta-prop_FBX42"/>
    <property type="match status" value="1"/>
</dbReference>
<evidence type="ECO:0000256" key="1">
    <source>
        <dbReference type="ARBA" id="ARBA00022441"/>
    </source>
</evidence>
<keyword evidence="1" id="KW-0880">Kelch repeat</keyword>
<reference evidence="4" key="1">
    <citation type="submission" date="2021-01" db="EMBL/GenBank/DDBJ databases">
        <authorList>
            <person name="Corre E."/>
            <person name="Pelletier E."/>
            <person name="Niang G."/>
            <person name="Scheremetjew M."/>
            <person name="Finn R."/>
            <person name="Kale V."/>
            <person name="Holt S."/>
            <person name="Cochrane G."/>
            <person name="Meng A."/>
            <person name="Brown T."/>
            <person name="Cohen L."/>
        </authorList>
    </citation>
    <scope>NUCLEOTIDE SEQUENCE</scope>
    <source>
        <strain evidence="4">RCC2335</strain>
    </source>
</reference>
<dbReference type="PANTHER" id="PTHR46093">
    <property type="entry name" value="ACYL-COA-BINDING DOMAIN-CONTAINING PROTEIN 5"/>
    <property type="match status" value="1"/>
</dbReference>
<dbReference type="AlphaFoldDB" id="A0A7S2T847"/>
<evidence type="ECO:0000256" key="3">
    <source>
        <dbReference type="SAM" id="MobiDB-lite"/>
    </source>
</evidence>
<sequence>MMDVIVGNAILSVPENVCATSKKGEDGGVWSLDLEFTNFTGRVSLKRLIERSVSGQGGEVVGIVRGPPATTQPATVAPTPTVVEEPAPAKPETPEPVEKEKEIPAPAPAPAPAMVEAAAPVEAEVAPVAKKVEEPSPKVATPPKRKSKLTLSKPKKQLRMSDFGVPRKDGLVLDMPMTNGAAHAYKKREGVRWEAAEQGDMVARCGATAALDASGDRVYVCGGLGEEGYLDDLWILDAATWQWTKGGSSGFKKRAWHTSSMVKDKLLVFGGQCDKPQEMREDEEDETMLLGELALYDFESGVWFDAHTTGEAPCPRSGHSATPVGETKLVVFGGMNDEGKFMNDVSVLDTVTWQWTKPKTKGSPVKPRGYHTAILVGKKIVFFGGIGKCNWAFKEIYTLDTETWKWQEHSRNVQGEHPTCRVGQVVTALPDGKSVLVQGGHNPDDNETCYDDAYVLDTQSWRWVKVEAGEERPTARAGHCGVVVNGVLATFFGQDGQETKMRDVWKLDLEQVMTLAN</sequence>
<dbReference type="Pfam" id="PF24681">
    <property type="entry name" value="Kelch_KLHDC2_KLHL20_DRC7"/>
    <property type="match status" value="1"/>
</dbReference>
<proteinExistence type="predicted"/>
<name>A0A7S2T847_9CHLO</name>
<evidence type="ECO:0000256" key="2">
    <source>
        <dbReference type="ARBA" id="ARBA00022737"/>
    </source>
</evidence>
<evidence type="ECO:0000313" key="4">
    <source>
        <dbReference type="EMBL" id="CAD9720766.1"/>
    </source>
</evidence>